<evidence type="ECO:0000256" key="3">
    <source>
        <dbReference type="ARBA" id="ARBA00007164"/>
    </source>
</evidence>
<proteinExistence type="inferred from homology"/>
<dbReference type="EC" id="3.4.16.4" evidence="4"/>
<dbReference type="Proteomes" id="UP000199118">
    <property type="component" value="Unassembled WGS sequence"/>
</dbReference>
<dbReference type="PANTHER" id="PTHR21581">
    <property type="entry name" value="D-ALANYL-D-ALANINE CARBOXYPEPTIDASE"/>
    <property type="match status" value="1"/>
</dbReference>
<reference evidence="18 19" key="1">
    <citation type="submission" date="2016-10" db="EMBL/GenBank/DDBJ databases">
        <authorList>
            <person name="de Groot N.N."/>
        </authorList>
    </citation>
    <scope>NUCLEOTIDE SEQUENCE [LARGE SCALE GENOMIC DNA]</scope>
    <source>
        <strain evidence="18 19">DSM 17890</strain>
    </source>
</reference>
<dbReference type="PRINTS" id="PR00725">
    <property type="entry name" value="DADACBPTASE1"/>
</dbReference>
<keyword evidence="5 18" id="KW-0121">Carboxypeptidase</keyword>
<keyword evidence="6" id="KW-0645">Protease</keyword>
<dbReference type="UniPathway" id="UPA00219"/>
<comment type="catalytic activity">
    <reaction evidence="12">
        <text>Preferential cleavage: (Ac)2-L-Lys-D-Ala-|-D-Ala. Also transpeptidation of peptidyl-alanyl moieties that are N-acyl substituents of D-alanine.</text>
        <dbReference type="EC" id="3.4.16.4"/>
    </reaction>
</comment>
<evidence type="ECO:0000256" key="16">
    <source>
        <dbReference type="SAM" id="SignalP"/>
    </source>
</evidence>
<evidence type="ECO:0000256" key="12">
    <source>
        <dbReference type="ARBA" id="ARBA00034000"/>
    </source>
</evidence>
<dbReference type="InterPro" id="IPR018044">
    <property type="entry name" value="Peptidase_S11"/>
</dbReference>
<dbReference type="InterPro" id="IPR012338">
    <property type="entry name" value="Beta-lactam/transpept-like"/>
</dbReference>
<dbReference type="EMBL" id="FNMZ01000001">
    <property type="protein sequence ID" value="SDW43946.1"/>
    <property type="molecule type" value="Genomic_DNA"/>
</dbReference>
<comment type="pathway">
    <text evidence="2">Cell wall biogenesis; peptidoglycan biosynthesis.</text>
</comment>
<keyword evidence="9" id="KW-0133">Cell shape</keyword>
<dbReference type="SMART" id="SM00936">
    <property type="entry name" value="PBP5_C"/>
    <property type="match status" value="1"/>
</dbReference>
<dbReference type="AlphaFoldDB" id="A0A1H2TIW7"/>
<accession>A0A1H2TIW7</accession>
<dbReference type="SUPFAM" id="SSF56601">
    <property type="entry name" value="beta-lactamase/transpeptidase-like"/>
    <property type="match status" value="1"/>
</dbReference>
<name>A0A1H2TIW7_9RHOB</name>
<feature type="domain" description="Peptidase S11 D-Ala-D-Ala carboxypeptidase A C-terminal" evidence="17">
    <location>
        <begin position="276"/>
        <end position="366"/>
    </location>
</feature>
<evidence type="ECO:0000256" key="7">
    <source>
        <dbReference type="ARBA" id="ARBA00022729"/>
    </source>
</evidence>
<evidence type="ECO:0000256" key="15">
    <source>
        <dbReference type="RuleBase" id="RU004016"/>
    </source>
</evidence>
<organism evidence="18 19">
    <name type="scientific">Albimonas donghaensis</name>
    <dbReference type="NCBI Taxonomy" id="356660"/>
    <lineage>
        <taxon>Bacteria</taxon>
        <taxon>Pseudomonadati</taxon>
        <taxon>Pseudomonadota</taxon>
        <taxon>Alphaproteobacteria</taxon>
        <taxon>Rhodobacterales</taxon>
        <taxon>Paracoccaceae</taxon>
        <taxon>Albimonas</taxon>
    </lineage>
</organism>
<dbReference type="PANTHER" id="PTHR21581:SF6">
    <property type="entry name" value="TRAFFICKING PROTEIN PARTICLE COMPLEX SUBUNIT 12"/>
    <property type="match status" value="1"/>
</dbReference>
<feature type="active site" evidence="13">
    <location>
        <position position="125"/>
    </location>
</feature>
<evidence type="ECO:0000256" key="4">
    <source>
        <dbReference type="ARBA" id="ARBA00012448"/>
    </source>
</evidence>
<dbReference type="Gene3D" id="2.60.410.10">
    <property type="entry name" value="D-Ala-D-Ala carboxypeptidase, C-terminal domain"/>
    <property type="match status" value="1"/>
</dbReference>
<evidence type="ECO:0000259" key="17">
    <source>
        <dbReference type="SMART" id="SM00936"/>
    </source>
</evidence>
<evidence type="ECO:0000313" key="19">
    <source>
        <dbReference type="Proteomes" id="UP000199118"/>
    </source>
</evidence>
<dbReference type="Pfam" id="PF07943">
    <property type="entry name" value="PBP5_C"/>
    <property type="match status" value="1"/>
</dbReference>
<feature type="chain" id="PRO_5011513035" description="serine-type D-Ala-D-Ala carboxypeptidase" evidence="16">
    <location>
        <begin position="25"/>
        <end position="395"/>
    </location>
</feature>
<evidence type="ECO:0000256" key="5">
    <source>
        <dbReference type="ARBA" id="ARBA00022645"/>
    </source>
</evidence>
<feature type="binding site" evidence="14">
    <location>
        <position position="226"/>
    </location>
    <ligand>
        <name>substrate</name>
    </ligand>
</feature>
<feature type="signal peptide" evidence="16">
    <location>
        <begin position="1"/>
        <end position="24"/>
    </location>
</feature>
<dbReference type="InterPro" id="IPR037167">
    <property type="entry name" value="Peptidase_S11_C_sf"/>
</dbReference>
<keyword evidence="11" id="KW-0961">Cell wall biogenesis/degradation</keyword>
<dbReference type="STRING" id="356660.SAMN05444336_1011014"/>
<keyword evidence="7 16" id="KW-0732">Signal</keyword>
<sequence length="395" mass="42082">MTAPRSRSALRGLAPALAALLALAGPGLTPAAALDLEAKEALVIDVETGAELLSKDPDAPAPPASMLKLMTLNMVFEALESGRLSLDDTFLVSEKAWRMGGSKMFVKIGERVRIEDLIRGVIVLSGNDACIVLAEGLAGSEEAFAARMTDRARELGLRSTFGNATGWPHPENEMTPRDLVFLANRIITHFPEHYGYFAETDFEWGGVAQRNRNPLLYADLGADGLKTGHTEEAGYGLVGSAIRDGRRVLFMIGGLPSSRARAQESERLLNWAFREFRNATLYTAGQPLGRAEVWLGAQGTVGLTVDSDALVTVPFAAERGMTATIRYDGPIEAPIAKGDKVAELVVESPQMAPLILPVIASEDVARGGYLTRLSAAAGLLIRDVVGEVQDAGDGG</sequence>
<evidence type="ECO:0000313" key="18">
    <source>
        <dbReference type="EMBL" id="SDW43946.1"/>
    </source>
</evidence>
<evidence type="ECO:0000256" key="8">
    <source>
        <dbReference type="ARBA" id="ARBA00022801"/>
    </source>
</evidence>
<comment type="function">
    <text evidence="1">Removes C-terminal D-alanyl residues from sugar-peptide cell wall precursors.</text>
</comment>
<dbReference type="InterPro" id="IPR001967">
    <property type="entry name" value="Peptidase_S11_N"/>
</dbReference>
<feature type="active site" description="Proton acceptor" evidence="13">
    <location>
        <position position="68"/>
    </location>
</feature>
<evidence type="ECO:0000256" key="2">
    <source>
        <dbReference type="ARBA" id="ARBA00004752"/>
    </source>
</evidence>
<evidence type="ECO:0000256" key="11">
    <source>
        <dbReference type="ARBA" id="ARBA00023316"/>
    </source>
</evidence>
<keyword evidence="19" id="KW-1185">Reference proteome</keyword>
<keyword evidence="8" id="KW-0378">Hydrolase</keyword>
<dbReference type="Gene3D" id="3.40.710.10">
    <property type="entry name" value="DD-peptidase/beta-lactamase superfamily"/>
    <property type="match status" value="1"/>
</dbReference>
<dbReference type="OrthoDB" id="9795979at2"/>
<comment type="similarity">
    <text evidence="3 15">Belongs to the peptidase S11 family.</text>
</comment>
<dbReference type="GO" id="GO:0008360">
    <property type="term" value="P:regulation of cell shape"/>
    <property type="evidence" value="ECO:0007669"/>
    <property type="project" value="UniProtKB-KW"/>
</dbReference>
<dbReference type="SUPFAM" id="SSF69189">
    <property type="entry name" value="Penicillin-binding protein associated domain"/>
    <property type="match status" value="1"/>
</dbReference>
<dbReference type="InterPro" id="IPR015956">
    <property type="entry name" value="Peniciliin-bd_prot_C_sf"/>
</dbReference>
<evidence type="ECO:0000256" key="6">
    <source>
        <dbReference type="ARBA" id="ARBA00022670"/>
    </source>
</evidence>
<keyword evidence="10" id="KW-0573">Peptidoglycan synthesis</keyword>
<feature type="active site" description="Acyl-ester intermediate" evidence="13">
    <location>
        <position position="65"/>
    </location>
</feature>
<dbReference type="GO" id="GO:0009002">
    <property type="term" value="F:serine-type D-Ala-D-Ala carboxypeptidase activity"/>
    <property type="evidence" value="ECO:0007669"/>
    <property type="project" value="UniProtKB-EC"/>
</dbReference>
<evidence type="ECO:0000256" key="1">
    <source>
        <dbReference type="ARBA" id="ARBA00003217"/>
    </source>
</evidence>
<evidence type="ECO:0000256" key="9">
    <source>
        <dbReference type="ARBA" id="ARBA00022960"/>
    </source>
</evidence>
<protein>
    <recommendedName>
        <fullName evidence="4">serine-type D-Ala-D-Ala carboxypeptidase</fullName>
        <ecNumber evidence="4">3.4.16.4</ecNumber>
    </recommendedName>
</protein>
<dbReference type="GO" id="GO:0009252">
    <property type="term" value="P:peptidoglycan biosynthetic process"/>
    <property type="evidence" value="ECO:0007669"/>
    <property type="project" value="UniProtKB-UniPathway"/>
</dbReference>
<dbReference type="Pfam" id="PF00768">
    <property type="entry name" value="Peptidase_S11"/>
    <property type="match status" value="1"/>
</dbReference>
<evidence type="ECO:0000256" key="10">
    <source>
        <dbReference type="ARBA" id="ARBA00022984"/>
    </source>
</evidence>
<dbReference type="RefSeq" id="WP_092679993.1">
    <property type="nucleotide sequence ID" value="NZ_FNMZ01000001.1"/>
</dbReference>
<dbReference type="InterPro" id="IPR012907">
    <property type="entry name" value="Peptidase_S11_C"/>
</dbReference>
<dbReference type="GO" id="GO:0006508">
    <property type="term" value="P:proteolysis"/>
    <property type="evidence" value="ECO:0007669"/>
    <property type="project" value="UniProtKB-KW"/>
</dbReference>
<gene>
    <name evidence="18" type="ORF">SAMN05444336_1011014</name>
</gene>
<dbReference type="GO" id="GO:0071555">
    <property type="term" value="P:cell wall organization"/>
    <property type="evidence" value="ECO:0007669"/>
    <property type="project" value="UniProtKB-KW"/>
</dbReference>
<evidence type="ECO:0000256" key="13">
    <source>
        <dbReference type="PIRSR" id="PIRSR618044-1"/>
    </source>
</evidence>
<evidence type="ECO:0000256" key="14">
    <source>
        <dbReference type="PIRSR" id="PIRSR618044-2"/>
    </source>
</evidence>